<accession>A0A1B0FIQ4</accession>
<dbReference type="InterPro" id="IPR018497">
    <property type="entry name" value="Peptidase_M13_C"/>
</dbReference>
<dbReference type="GO" id="GO:0004222">
    <property type="term" value="F:metalloendopeptidase activity"/>
    <property type="evidence" value="ECO:0007669"/>
    <property type="project" value="InterPro"/>
</dbReference>
<evidence type="ECO:0000256" key="8">
    <source>
        <dbReference type="ARBA" id="ARBA00023049"/>
    </source>
</evidence>
<evidence type="ECO:0000256" key="4">
    <source>
        <dbReference type="ARBA" id="ARBA00022670"/>
    </source>
</evidence>
<evidence type="ECO:0000256" key="7">
    <source>
        <dbReference type="ARBA" id="ARBA00022833"/>
    </source>
</evidence>
<feature type="domain" description="Peptidase M13 N-terminal" evidence="10">
    <location>
        <begin position="663"/>
        <end position="1042"/>
    </location>
</feature>
<evidence type="ECO:0000256" key="2">
    <source>
        <dbReference type="ARBA" id="ARBA00004401"/>
    </source>
</evidence>
<dbReference type="PANTHER" id="PTHR11733:SF238">
    <property type="entry name" value="FI07649P-RELATED"/>
    <property type="match status" value="1"/>
</dbReference>
<dbReference type="CDD" id="cd08662">
    <property type="entry name" value="M13"/>
    <property type="match status" value="2"/>
</dbReference>
<dbReference type="EnsemblMetazoa" id="GMOY003693-RA">
    <property type="protein sequence ID" value="GMOY003693-PA"/>
    <property type="gene ID" value="GMOY003693"/>
</dbReference>
<evidence type="ECO:0000259" key="10">
    <source>
        <dbReference type="Pfam" id="PF05649"/>
    </source>
</evidence>
<proteinExistence type="inferred from homology"/>
<evidence type="ECO:0000256" key="3">
    <source>
        <dbReference type="ARBA" id="ARBA00007357"/>
    </source>
</evidence>
<name>A0A1B0FIQ4_GLOMM</name>
<comment type="subcellular location">
    <subcellularLocation>
        <location evidence="2">Cell membrane</location>
        <topology evidence="2">Single-pass type II membrane protein</topology>
    </subcellularLocation>
</comment>
<dbReference type="InterPro" id="IPR008753">
    <property type="entry name" value="Peptidase_M13_N"/>
</dbReference>
<dbReference type="PROSITE" id="PS51885">
    <property type="entry name" value="NEPRILYSIN"/>
    <property type="match status" value="2"/>
</dbReference>
<dbReference type="InterPro" id="IPR024079">
    <property type="entry name" value="MetalloPept_cat_dom_sf"/>
</dbReference>
<dbReference type="GO" id="GO:0016485">
    <property type="term" value="P:protein processing"/>
    <property type="evidence" value="ECO:0007669"/>
    <property type="project" value="TreeGrafter"/>
</dbReference>
<dbReference type="InterPro" id="IPR042089">
    <property type="entry name" value="Peptidase_M13_dom_2"/>
</dbReference>
<comment type="similarity">
    <text evidence="3">Belongs to the peptidase M13 family.</text>
</comment>
<keyword evidence="8" id="KW-0482">Metalloprotease</keyword>
<dbReference type="PANTHER" id="PTHR11733">
    <property type="entry name" value="ZINC METALLOPROTEASE FAMILY M13 NEPRILYSIN-RELATED"/>
    <property type="match status" value="1"/>
</dbReference>
<reference evidence="11" key="1">
    <citation type="submission" date="2020-05" db="UniProtKB">
        <authorList>
            <consortium name="EnsemblMetazoa"/>
        </authorList>
    </citation>
    <scope>IDENTIFICATION</scope>
    <source>
        <strain evidence="11">Yale</strain>
    </source>
</reference>
<dbReference type="PhylomeDB" id="A0A1B0FIQ4"/>
<feature type="domain" description="Peptidase M13 C-terminal" evidence="9">
    <location>
        <begin position="1101"/>
        <end position="1253"/>
    </location>
</feature>
<dbReference type="AlphaFoldDB" id="A0A1B0FIQ4"/>
<keyword evidence="5" id="KW-0479">Metal-binding</keyword>
<dbReference type="GO" id="GO:0005886">
    <property type="term" value="C:plasma membrane"/>
    <property type="evidence" value="ECO:0007669"/>
    <property type="project" value="UniProtKB-SubCell"/>
</dbReference>
<feature type="domain" description="Peptidase M13 C-terminal" evidence="9">
    <location>
        <begin position="440"/>
        <end position="641"/>
    </location>
</feature>
<organism evidence="11 12">
    <name type="scientific">Glossina morsitans morsitans</name>
    <name type="common">Savannah tsetse fly</name>
    <dbReference type="NCBI Taxonomy" id="37546"/>
    <lineage>
        <taxon>Eukaryota</taxon>
        <taxon>Metazoa</taxon>
        <taxon>Ecdysozoa</taxon>
        <taxon>Arthropoda</taxon>
        <taxon>Hexapoda</taxon>
        <taxon>Insecta</taxon>
        <taxon>Pterygota</taxon>
        <taxon>Neoptera</taxon>
        <taxon>Endopterygota</taxon>
        <taxon>Diptera</taxon>
        <taxon>Brachycera</taxon>
        <taxon>Muscomorpha</taxon>
        <taxon>Hippoboscoidea</taxon>
        <taxon>Glossinidae</taxon>
        <taxon>Glossina</taxon>
    </lineage>
</organism>
<feature type="domain" description="Peptidase M13 N-terminal" evidence="10">
    <location>
        <begin position="17"/>
        <end position="382"/>
    </location>
</feature>
<protein>
    <submittedName>
        <fullName evidence="11">Uncharacterized protein</fullName>
    </submittedName>
</protein>
<dbReference type="Gene3D" id="1.10.1380.10">
    <property type="entry name" value="Neutral endopeptidase , domain2"/>
    <property type="match status" value="2"/>
</dbReference>
<evidence type="ECO:0000256" key="1">
    <source>
        <dbReference type="ARBA" id="ARBA00001947"/>
    </source>
</evidence>
<comment type="cofactor">
    <cofactor evidence="1">
        <name>Zn(2+)</name>
        <dbReference type="ChEBI" id="CHEBI:29105"/>
    </cofactor>
</comment>
<keyword evidence="4" id="KW-0645">Protease</keyword>
<dbReference type="GO" id="GO:0046872">
    <property type="term" value="F:metal ion binding"/>
    <property type="evidence" value="ECO:0007669"/>
    <property type="project" value="UniProtKB-KW"/>
</dbReference>
<evidence type="ECO:0000313" key="11">
    <source>
        <dbReference type="EnsemblMetazoa" id="GMOY003693-PA"/>
    </source>
</evidence>
<keyword evidence="7" id="KW-0862">Zinc</keyword>
<dbReference type="Gene3D" id="3.40.390.10">
    <property type="entry name" value="Collagenase (Catalytic Domain)"/>
    <property type="match status" value="2"/>
</dbReference>
<dbReference type="Proteomes" id="UP000092444">
    <property type="component" value="Unassembled WGS sequence"/>
</dbReference>
<evidence type="ECO:0000256" key="5">
    <source>
        <dbReference type="ARBA" id="ARBA00022723"/>
    </source>
</evidence>
<dbReference type="Pfam" id="PF05649">
    <property type="entry name" value="Peptidase_M13_N"/>
    <property type="match status" value="2"/>
</dbReference>
<dbReference type="SUPFAM" id="SSF55486">
    <property type="entry name" value="Metalloproteases ('zincins'), catalytic domain"/>
    <property type="match status" value="2"/>
</dbReference>
<dbReference type="Pfam" id="PF01431">
    <property type="entry name" value="Peptidase_M13"/>
    <property type="match status" value="2"/>
</dbReference>
<keyword evidence="6" id="KW-0378">Hydrolase</keyword>
<sequence length="1254" mass="147552">MAKAAQMRAYMNEKKAPCENFYKFACGNWMNTNPASPRRKTSYLDQLQDLYWRKSAEMLKSTSQSDTTLDLKLKDFYESCLSTGKLDRVGLDVILRMVNFKGGWPKVESPQWYEYEYDWLKVVAELRRKLGVNIIIGLNIVPDFEDKDMHRIMIGAPEFDLEREVYMEADEDKENLRHAYTYSVQVQLNRYFPEMSEEWASEVAQQILHMEKSLAVGLPLNKHVTPNQTTRFRYTNDLKAAYGSYVDLNRYLNLIFNQTIYSQVYETPEDYFSNLVDVIKATPKLTLANYTMWKVLQQFELNTASQSKSNRWCVNKVMEYFPDALENMFARNYQTIQMVNQLQSLWADLKKAFRDELLNSDKLVWIGIDTRQRAAEKLEAMDLELPSSNTGYVEEVAKLKIRKLNYYENLISILEWKTTQGLTKLIQRPSDQASKHDVPFYALDANKVKIPVTFLQSRFFWDSNYPHALLYSSLGFLLAQQMLKGFDSRGRKYDKHGHLRSWWDTISEYGFDDRANCFVKQYSEYKFPGWVVKDAKSLQNDYIVDNGALDITYKAYQQWWTNVANTQLAAQETLPLLEEYTQNQLFFLGFAQLWCADYDLGYPDYEYIPERWRVIGALANFNAFAREYKCEIGVKMNPTQKYEAIRQAKSQEICKYLNINVNPCDDFYEYACSNWQKYHGKSHRNETITPDTILKEKIDKDLQNILKENLTVKDSTAGRKVKNFYKSCLEAKHNDINHQSFISDFIKSNGGFPAVPGSNWLVHHHNYDWQQVVGLLRYRYGMDILVGLDIDVNYENVYENSIYLTEPKTLLPTKLCNANSSRYLDINDPAYQATEIEVEENLRLWLSLTKNEAQRLSADIVDFEYELCKSMGIEKIENRTSNHRNLEAQRQYSRETLTKFSNLLNNSIDFNRIVSESYGVPIYKPVFMHAPQYYEQLTKVLKRHSHATIANYIMYRALSELNFPLNDNAENRPFYCIQLMKRYFPKILGEMYYRAHANVMEKEEVESLYEKLKNSFDLSLEQEWIEDSTRRLGKSKLSKLNIYFPTYDKVPSLPNEFVSNNYWHNLKIAMSEVKDYQLNRIFEIGTPSPKDELESYEIRTVYRPYHKRIEIGWGLLQLPHYHHHLPNAMRFAIIGQKLAEALISAFDERGWTADYAGYNNWDMDTAARFHERSACYRQQIGNYLQNDLNSFNDTKKLRELLGKSSAVRIAFNSYLNWLHYKNPNNDHSILRKETLPELNFTNTQLFFITFAQMH</sequence>
<evidence type="ECO:0000256" key="6">
    <source>
        <dbReference type="ARBA" id="ARBA00022801"/>
    </source>
</evidence>
<evidence type="ECO:0000259" key="9">
    <source>
        <dbReference type="Pfam" id="PF01431"/>
    </source>
</evidence>
<keyword evidence="12" id="KW-1185">Reference proteome</keyword>
<dbReference type="InterPro" id="IPR000718">
    <property type="entry name" value="Peptidase_M13"/>
</dbReference>
<dbReference type="EMBL" id="CCAG010023921">
    <property type="status" value="NOT_ANNOTATED_CDS"/>
    <property type="molecule type" value="Genomic_DNA"/>
</dbReference>
<dbReference type="STRING" id="37546.A0A1B0FIQ4"/>
<evidence type="ECO:0000313" key="12">
    <source>
        <dbReference type="Proteomes" id="UP000092444"/>
    </source>
</evidence>
<dbReference type="VEuPathDB" id="VectorBase:GMOY003693"/>